<evidence type="ECO:0000313" key="1">
    <source>
        <dbReference type="EMBL" id="SEI76871.1"/>
    </source>
</evidence>
<sequence length="77" mass="9071">MLAMPEINHIKNLRNNKSLSINEISKQTGFCWSTVKKYADEDLLPIEKNPLKKGMMYEEKWGEIVSDWLMEDRALKK</sequence>
<evidence type="ECO:0000313" key="2">
    <source>
        <dbReference type="Proteomes" id="UP000198564"/>
    </source>
</evidence>
<dbReference type="AlphaFoldDB" id="A0A1H6TA48"/>
<dbReference type="Proteomes" id="UP000198564">
    <property type="component" value="Unassembled WGS sequence"/>
</dbReference>
<dbReference type="STRING" id="1130080.SAMN04488113_11813"/>
<protein>
    <submittedName>
        <fullName evidence="1">Uncharacterized protein</fullName>
    </submittedName>
</protein>
<keyword evidence="2" id="KW-1185">Reference proteome</keyword>
<dbReference type="OrthoDB" id="92877at2"/>
<accession>A0A1H6TA48</accession>
<gene>
    <name evidence="1" type="ORF">SAMN04488113_11813</name>
</gene>
<dbReference type="EMBL" id="FNYW01000018">
    <property type="protein sequence ID" value="SEI76871.1"/>
    <property type="molecule type" value="Genomic_DNA"/>
</dbReference>
<organism evidence="1 2">
    <name type="scientific">Alkalibacterium gilvum</name>
    <dbReference type="NCBI Taxonomy" id="1130080"/>
    <lineage>
        <taxon>Bacteria</taxon>
        <taxon>Bacillati</taxon>
        <taxon>Bacillota</taxon>
        <taxon>Bacilli</taxon>
        <taxon>Lactobacillales</taxon>
        <taxon>Carnobacteriaceae</taxon>
        <taxon>Alkalibacterium</taxon>
    </lineage>
</organism>
<dbReference type="RefSeq" id="WP_091634606.1">
    <property type="nucleotide sequence ID" value="NZ_FNYW01000018.1"/>
</dbReference>
<proteinExistence type="predicted"/>
<name>A0A1H6TA48_9LACT</name>
<reference evidence="2" key="1">
    <citation type="submission" date="2016-10" db="EMBL/GenBank/DDBJ databases">
        <authorList>
            <person name="Varghese N."/>
            <person name="Submissions S."/>
        </authorList>
    </citation>
    <scope>NUCLEOTIDE SEQUENCE [LARGE SCALE GENOMIC DNA]</scope>
    <source>
        <strain evidence="2">DSM 25751</strain>
    </source>
</reference>